<dbReference type="Proteomes" id="UP000326877">
    <property type="component" value="Unassembled WGS sequence"/>
</dbReference>
<gene>
    <name evidence="1" type="ORF">BDV23DRAFT_166457</name>
</gene>
<dbReference type="OrthoDB" id="5030973at2759"/>
<accession>A0A5N7BS17</accession>
<name>A0A5N7BS17_PETAA</name>
<dbReference type="AlphaFoldDB" id="A0A5N7BS17"/>
<reference evidence="1" key="1">
    <citation type="submission" date="2019-04" db="EMBL/GenBank/DDBJ databases">
        <title>Friends and foes A comparative genomics studyof 23 Aspergillus species from section Flavi.</title>
        <authorList>
            <consortium name="DOE Joint Genome Institute"/>
            <person name="Kjaerbolling I."/>
            <person name="Vesth T."/>
            <person name="Frisvad J.C."/>
            <person name="Nybo J.L."/>
            <person name="Theobald S."/>
            <person name="Kildgaard S."/>
            <person name="Isbrandt T."/>
            <person name="Kuo A."/>
            <person name="Sato A."/>
            <person name="Lyhne E.K."/>
            <person name="Kogle M.E."/>
            <person name="Wiebenga A."/>
            <person name="Kun R.S."/>
            <person name="Lubbers R.J."/>
            <person name="Makela M.R."/>
            <person name="Barry K."/>
            <person name="Chovatia M."/>
            <person name="Clum A."/>
            <person name="Daum C."/>
            <person name="Haridas S."/>
            <person name="He G."/>
            <person name="LaButti K."/>
            <person name="Lipzen A."/>
            <person name="Mondo S."/>
            <person name="Riley R."/>
            <person name="Salamov A."/>
            <person name="Simmons B.A."/>
            <person name="Magnuson J.K."/>
            <person name="Henrissat B."/>
            <person name="Mortensen U.H."/>
            <person name="Larsen T.O."/>
            <person name="Devries R.P."/>
            <person name="Grigoriev I.V."/>
            <person name="Machida M."/>
            <person name="Baker S.E."/>
            <person name="Andersen M.R."/>
        </authorList>
    </citation>
    <scope>NUCLEOTIDE SEQUENCE [LARGE SCALE GENOMIC DNA]</scope>
    <source>
        <strain evidence="1">IBT 14317</strain>
    </source>
</reference>
<proteinExistence type="predicted"/>
<sequence length="287" mass="30808">MEQTLQLVIPLFAEGTKGASFRLRNEPGELQRAHIMQEGSELSVQANILSVLHGTLTPNGDYATLMIIEYRFQGSLARSTRFKSAMIKVKFVPSEDDPAGCPIVKNVAPDGTFFLNSVTTDITDTLSANGSAQAGAGPATLGVGAGWERSTSVKREYHTTLVGTTWIDGRDAGKPNMGRWKVTENKSKKDGIPSLLRTAILVTQKVPLAFQAVVSIQTEANMAYALKEEVRSFIGGKKVDIVDPVNFAAGGVRQSTGAELPGVKIDHLVDCDLHKLQIASQGEALLT</sequence>
<protein>
    <submittedName>
        <fullName evidence="1">Uncharacterized protein</fullName>
    </submittedName>
</protein>
<dbReference type="EMBL" id="ML735362">
    <property type="protein sequence ID" value="KAE8384610.1"/>
    <property type="molecule type" value="Genomic_DNA"/>
</dbReference>
<evidence type="ECO:0000313" key="1">
    <source>
        <dbReference type="EMBL" id="KAE8384610.1"/>
    </source>
</evidence>
<organism evidence="1">
    <name type="scientific">Petromyces alliaceus</name>
    <name type="common">Aspergillus alliaceus</name>
    <dbReference type="NCBI Taxonomy" id="209559"/>
    <lineage>
        <taxon>Eukaryota</taxon>
        <taxon>Fungi</taxon>
        <taxon>Dikarya</taxon>
        <taxon>Ascomycota</taxon>
        <taxon>Pezizomycotina</taxon>
        <taxon>Eurotiomycetes</taxon>
        <taxon>Eurotiomycetidae</taxon>
        <taxon>Eurotiales</taxon>
        <taxon>Aspergillaceae</taxon>
        <taxon>Aspergillus</taxon>
        <taxon>Aspergillus subgen. Circumdati</taxon>
    </lineage>
</organism>